<feature type="region of interest" description="Disordered" evidence="1">
    <location>
        <begin position="1"/>
        <end position="88"/>
    </location>
</feature>
<feature type="compositionally biased region" description="Low complexity" evidence="1">
    <location>
        <begin position="251"/>
        <end position="267"/>
    </location>
</feature>
<sequence length="462" mass="46997">MPARKGKAKAALSSPLPARQHAASPGQVPLCSAEQSRAEVAERNKRRRLLEVKAELRRGREEERRGEKQRREEEPTMVPRGRGREMQGGPLTLERYHRFFVDPWGTRLTIDHLNHVDLQPPRRSTLHRAAEGPPSDAVIAADVVSADVDAIGWTECPIGSVAVLAASPGDAPEPVEPDPRPADFVLAGRRARSKRSRSSAYGHRPPEPDDGGGEGRWGVVAATAVDSAAVDAFSNSASAASLATTRDAAASSASATTRDGGTAAASSPTVLRPAHVGAASSSSPTVLRPPDVGAASSPTPTLRRVARGGAMAVVGPAVAGGGATGAAAVPGSACVRAASPGGTATFLEPTDGAAVLPGTILGRAVLGCSTSAAAAVAAAALGPHQIAASSSAASATSSHLAAAAAAIAAAAAGSFLGQAGVLGRECIAKLVLLQSFEPTQMYVLLILIVVCNHLLQLWDHYG</sequence>
<dbReference type="PANTHER" id="PTHR35096:SF10">
    <property type="entry name" value="OS03G0308700 PROTEIN"/>
    <property type="match status" value="1"/>
</dbReference>
<gene>
    <name evidence="2" type="ordered locus">Os03g0308700</name>
</gene>
<feature type="region of interest" description="Disordered" evidence="1">
    <location>
        <begin position="251"/>
        <end position="301"/>
    </location>
</feature>
<feature type="compositionally biased region" description="Basic and acidic residues" evidence="1">
    <location>
        <begin position="36"/>
        <end position="74"/>
    </location>
</feature>
<name>C7IZR8_ORYSJ</name>
<reference evidence="3" key="2">
    <citation type="journal article" date="2008" name="Nucleic Acids Res.">
        <title>The rice annotation project database (RAP-DB): 2008 update.</title>
        <authorList>
            <consortium name="The rice annotation project (RAP)"/>
        </authorList>
    </citation>
    <scope>GENOME REANNOTATION</scope>
    <source>
        <strain evidence="3">cv. Nipponbare</strain>
    </source>
</reference>
<feature type="region of interest" description="Disordered" evidence="1">
    <location>
        <begin position="187"/>
        <end position="217"/>
    </location>
</feature>
<organism evidence="2 3">
    <name type="scientific">Oryza sativa subsp. japonica</name>
    <name type="common">Rice</name>
    <dbReference type="NCBI Taxonomy" id="39947"/>
    <lineage>
        <taxon>Eukaryota</taxon>
        <taxon>Viridiplantae</taxon>
        <taxon>Streptophyta</taxon>
        <taxon>Embryophyta</taxon>
        <taxon>Tracheophyta</taxon>
        <taxon>Spermatophyta</taxon>
        <taxon>Magnoliopsida</taxon>
        <taxon>Liliopsida</taxon>
        <taxon>Poales</taxon>
        <taxon>Poaceae</taxon>
        <taxon>BOP clade</taxon>
        <taxon>Oryzoideae</taxon>
        <taxon>Oryzeae</taxon>
        <taxon>Oryzinae</taxon>
        <taxon>Oryza</taxon>
        <taxon>Oryza sativa</taxon>
    </lineage>
</organism>
<protein>
    <submittedName>
        <fullName evidence="2">Os03g0308700 protein</fullName>
    </submittedName>
</protein>
<evidence type="ECO:0000313" key="2">
    <source>
        <dbReference type="EMBL" id="BAH92120.1"/>
    </source>
</evidence>
<reference evidence="2 3" key="1">
    <citation type="journal article" date="2005" name="Nature">
        <title>The map-based sequence of the rice genome.</title>
        <authorList>
            <consortium name="International rice genome sequencing project (IRGSP)"/>
            <person name="Matsumoto T."/>
            <person name="Wu J."/>
            <person name="Kanamori H."/>
            <person name="Katayose Y."/>
            <person name="Fujisawa M."/>
            <person name="Namiki N."/>
            <person name="Mizuno H."/>
            <person name="Yamamoto K."/>
            <person name="Antonio B.A."/>
            <person name="Baba T."/>
            <person name="Sakata K."/>
            <person name="Nagamura Y."/>
            <person name="Aoki H."/>
            <person name="Arikawa K."/>
            <person name="Arita K."/>
            <person name="Bito T."/>
            <person name="Chiden Y."/>
            <person name="Fujitsuka N."/>
            <person name="Fukunaka R."/>
            <person name="Hamada M."/>
            <person name="Harada C."/>
            <person name="Hayashi A."/>
            <person name="Hijishita S."/>
            <person name="Honda M."/>
            <person name="Hosokawa S."/>
            <person name="Ichikawa Y."/>
            <person name="Idonuma A."/>
            <person name="Iijima M."/>
            <person name="Ikeda M."/>
            <person name="Ikeno M."/>
            <person name="Ito K."/>
            <person name="Ito S."/>
            <person name="Ito T."/>
            <person name="Ito Y."/>
            <person name="Ito Y."/>
            <person name="Iwabuchi A."/>
            <person name="Kamiya K."/>
            <person name="Karasawa W."/>
            <person name="Kurita K."/>
            <person name="Katagiri S."/>
            <person name="Kikuta A."/>
            <person name="Kobayashi H."/>
            <person name="Kobayashi N."/>
            <person name="Machita K."/>
            <person name="Maehara T."/>
            <person name="Masukawa M."/>
            <person name="Mizubayashi T."/>
            <person name="Mukai Y."/>
            <person name="Nagasaki H."/>
            <person name="Nagata Y."/>
            <person name="Naito S."/>
            <person name="Nakashima M."/>
            <person name="Nakama Y."/>
            <person name="Nakamichi Y."/>
            <person name="Nakamura M."/>
            <person name="Meguro A."/>
            <person name="Negishi M."/>
            <person name="Ohta I."/>
            <person name="Ohta T."/>
            <person name="Okamoto M."/>
            <person name="Ono N."/>
            <person name="Saji S."/>
            <person name="Sakaguchi M."/>
            <person name="Sakai K."/>
            <person name="Shibata M."/>
            <person name="Shimokawa T."/>
            <person name="Song J."/>
            <person name="Takazaki Y."/>
            <person name="Terasawa K."/>
            <person name="Tsugane M."/>
            <person name="Tsuji K."/>
            <person name="Ueda S."/>
            <person name="Waki K."/>
            <person name="Yamagata H."/>
            <person name="Yamamoto M."/>
            <person name="Yamamoto S."/>
            <person name="Yamane H."/>
            <person name="Yoshiki S."/>
            <person name="Yoshihara R."/>
            <person name="Yukawa K."/>
            <person name="Zhong H."/>
            <person name="Yano M."/>
            <person name="Yuan Q."/>
            <person name="Ouyang S."/>
            <person name="Liu J."/>
            <person name="Jones K.M."/>
            <person name="Gansberger K."/>
            <person name="Moffat K."/>
            <person name="Hill J."/>
            <person name="Bera J."/>
            <person name="Fadrosh D."/>
            <person name="Jin S."/>
            <person name="Johri S."/>
            <person name="Kim M."/>
            <person name="Overton L."/>
            <person name="Reardon M."/>
            <person name="Tsitrin T."/>
            <person name="Vuong H."/>
            <person name="Weaver B."/>
            <person name="Ciecko A."/>
            <person name="Tallon L."/>
            <person name="Jackson J."/>
            <person name="Pai G."/>
            <person name="Aken S.V."/>
            <person name="Utterback T."/>
            <person name="Reidmuller S."/>
            <person name="Feldblyum T."/>
            <person name="Hsiao J."/>
            <person name="Zismann V."/>
            <person name="Iobst S."/>
            <person name="de Vazeille A.R."/>
            <person name="Buell C.R."/>
            <person name="Ying K."/>
            <person name="Li Y."/>
            <person name="Lu T."/>
            <person name="Huang Y."/>
            <person name="Zhao Q."/>
            <person name="Feng Q."/>
            <person name="Zhang L."/>
            <person name="Zhu J."/>
            <person name="Weng Q."/>
            <person name="Mu J."/>
            <person name="Lu Y."/>
            <person name="Fan D."/>
            <person name="Liu Y."/>
            <person name="Guan J."/>
            <person name="Zhang Y."/>
            <person name="Yu S."/>
            <person name="Liu X."/>
            <person name="Zhang Y."/>
            <person name="Hong G."/>
            <person name="Han B."/>
            <person name="Choisne N."/>
            <person name="Demange N."/>
            <person name="Orjeda G."/>
            <person name="Samain S."/>
            <person name="Cattolico L."/>
            <person name="Pelletier E."/>
            <person name="Couloux A."/>
            <person name="Segurens B."/>
            <person name="Wincker P."/>
            <person name="D'Hont A."/>
            <person name="Scarpelli C."/>
            <person name="Weissenbach J."/>
            <person name="Salanoubat M."/>
            <person name="Quetier F."/>
            <person name="Yu Y."/>
            <person name="Kim H.R."/>
            <person name="Rambo T."/>
            <person name="Currie J."/>
            <person name="Collura K."/>
            <person name="Luo M."/>
            <person name="Yang T."/>
            <person name="Ammiraju J.S.S."/>
            <person name="Engler F."/>
            <person name="Soderlund C."/>
            <person name="Wing R.A."/>
            <person name="Palmer L.E."/>
            <person name="de la Bastide M."/>
            <person name="Spiegel L."/>
            <person name="Nascimento L."/>
            <person name="Zutavern T."/>
            <person name="O'Shaughnessy A."/>
            <person name="Dike S."/>
            <person name="Dedhia N."/>
            <person name="Preston R."/>
            <person name="Balija V."/>
            <person name="McCombie W.R."/>
            <person name="Chow T."/>
            <person name="Chen H."/>
            <person name="Chung M."/>
            <person name="Chen C."/>
            <person name="Shaw J."/>
            <person name="Wu H."/>
            <person name="Hsiao K."/>
            <person name="Chao Y."/>
            <person name="Chu M."/>
            <person name="Cheng C."/>
            <person name="Hour A."/>
            <person name="Lee P."/>
            <person name="Lin S."/>
            <person name="Lin Y."/>
            <person name="Liou J."/>
            <person name="Liu S."/>
            <person name="Hsing Y."/>
            <person name="Raghuvanshi S."/>
            <person name="Mohanty A."/>
            <person name="Bharti A.K."/>
            <person name="Gaur A."/>
            <person name="Gupta V."/>
            <person name="Kumar D."/>
            <person name="Ravi V."/>
            <person name="Vij S."/>
            <person name="Kapur A."/>
            <person name="Khurana P."/>
            <person name="Khurana P."/>
            <person name="Khurana J.P."/>
            <person name="Tyagi A.K."/>
            <person name="Gaikwad K."/>
            <person name="Singh A."/>
            <person name="Dalal V."/>
            <person name="Srivastava S."/>
            <person name="Dixit A."/>
            <person name="Pal A.K."/>
            <person name="Ghazi I.A."/>
            <person name="Yadav M."/>
            <person name="Pandit A."/>
            <person name="Bhargava A."/>
            <person name="Sureshbabu K."/>
            <person name="Batra K."/>
            <person name="Sharma T.R."/>
            <person name="Mohapatra T."/>
            <person name="Singh N.K."/>
            <person name="Messing J."/>
            <person name="Nelson A.B."/>
            <person name="Fuks G."/>
            <person name="Kavchok S."/>
            <person name="Keizer G."/>
            <person name="Linton E."/>
            <person name="Llaca V."/>
            <person name="Song R."/>
            <person name="Tanyolac B."/>
            <person name="Young S."/>
            <person name="Ho-Il K."/>
            <person name="Hahn J.H."/>
            <person name="Sangsakoo G."/>
            <person name="Vanavichit A."/>
            <person name="de Mattos Luiz.A.T."/>
            <person name="Zimmer P.D."/>
            <person name="Malone G."/>
            <person name="Dellagostin O."/>
            <person name="de Oliveira A.C."/>
            <person name="Bevan M."/>
            <person name="Bancroft I."/>
            <person name="Minx P."/>
            <person name="Cordum H."/>
            <person name="Wilson R."/>
            <person name="Cheng Z."/>
            <person name="Jin W."/>
            <person name="Jiang J."/>
            <person name="Leong S.A."/>
            <person name="Iwama H."/>
            <person name="Gojobori T."/>
            <person name="Itoh T."/>
            <person name="Niimura Y."/>
            <person name="Fujii Y."/>
            <person name="Habara T."/>
            <person name="Sakai H."/>
            <person name="Sato Y."/>
            <person name="Wilson G."/>
            <person name="Kumar K."/>
            <person name="McCouch S."/>
            <person name="Juretic N."/>
            <person name="Hoen D."/>
            <person name="Wright S."/>
            <person name="Bruskiewich R."/>
            <person name="Bureau T."/>
            <person name="Miyao A."/>
            <person name="Hirochika H."/>
            <person name="Nishikawa T."/>
            <person name="Kadowaki K."/>
            <person name="Sugiura M."/>
            <person name="Burr B."/>
            <person name="Sasaki T."/>
        </authorList>
    </citation>
    <scope>NUCLEOTIDE SEQUENCE [LARGE SCALE GENOMIC DNA]</scope>
    <source>
        <strain evidence="3">cv. Nipponbare</strain>
    </source>
</reference>
<dbReference type="Proteomes" id="UP000000763">
    <property type="component" value="Chromosome 3"/>
</dbReference>
<dbReference type="KEGG" id="dosa:Os03g0308700"/>
<accession>C7IZR8</accession>
<proteinExistence type="predicted"/>
<dbReference type="AlphaFoldDB" id="C7IZR8"/>
<evidence type="ECO:0000313" key="3">
    <source>
        <dbReference type="Proteomes" id="UP000000763"/>
    </source>
</evidence>
<dbReference type="PANTHER" id="PTHR35096">
    <property type="entry name" value="BNAA08G28570D PROTEIN"/>
    <property type="match status" value="1"/>
</dbReference>
<dbReference type="EMBL" id="AP008209">
    <property type="protein sequence ID" value="BAH92120.1"/>
    <property type="molecule type" value="Genomic_DNA"/>
</dbReference>
<evidence type="ECO:0000256" key="1">
    <source>
        <dbReference type="SAM" id="MobiDB-lite"/>
    </source>
</evidence>